<reference evidence="1 2" key="1">
    <citation type="submission" date="2024-07" db="EMBL/GenBank/DDBJ databases">
        <title>Draft sequence of the Neodothiora populina.</title>
        <authorList>
            <person name="Drown D.D."/>
            <person name="Schuette U.S."/>
            <person name="Buechlein A.B."/>
            <person name="Rusch D.R."/>
            <person name="Winton L.W."/>
            <person name="Adams G.A."/>
        </authorList>
    </citation>
    <scope>NUCLEOTIDE SEQUENCE [LARGE SCALE GENOMIC DNA]</scope>
    <source>
        <strain evidence="1 2">CPC 39397</strain>
    </source>
</reference>
<accession>A0ABR3P463</accession>
<proteinExistence type="predicted"/>
<dbReference type="GeneID" id="95979837"/>
<sequence length="159" mass="17779">MQLKANFEFLQHDDWFFNSTNLEYSYQAIDAILDFFVESGNLFSWTIAPINEASDNLAGFGTTAGLSSNASDYIVTYITECLARVAMVDSRIPLMLQTSFQGADHWVSYFDADANIVMDEHVYYFAAAGTYSQYVAGAVCGQAEYLAQVTKFPTFVGEW</sequence>
<comment type="caution">
    <text evidence="1">The sequence shown here is derived from an EMBL/GenBank/DDBJ whole genome shotgun (WGS) entry which is preliminary data.</text>
</comment>
<dbReference type="Proteomes" id="UP001562354">
    <property type="component" value="Unassembled WGS sequence"/>
</dbReference>
<organism evidence="1 2">
    <name type="scientific">Neodothiora populina</name>
    <dbReference type="NCBI Taxonomy" id="2781224"/>
    <lineage>
        <taxon>Eukaryota</taxon>
        <taxon>Fungi</taxon>
        <taxon>Dikarya</taxon>
        <taxon>Ascomycota</taxon>
        <taxon>Pezizomycotina</taxon>
        <taxon>Dothideomycetes</taxon>
        <taxon>Dothideomycetidae</taxon>
        <taxon>Dothideales</taxon>
        <taxon>Dothioraceae</taxon>
        <taxon>Neodothiora</taxon>
    </lineage>
</organism>
<name>A0ABR3P463_9PEZI</name>
<keyword evidence="2" id="KW-1185">Reference proteome</keyword>
<protein>
    <submittedName>
        <fullName evidence="1">Uncharacterized protein</fullName>
    </submittedName>
</protein>
<dbReference type="SUPFAM" id="SSF51445">
    <property type="entry name" value="(Trans)glycosidases"/>
    <property type="match status" value="1"/>
</dbReference>
<dbReference type="EMBL" id="JBFMKM010000014">
    <property type="protein sequence ID" value="KAL1297572.1"/>
    <property type="molecule type" value="Genomic_DNA"/>
</dbReference>
<dbReference type="Gene3D" id="3.20.20.80">
    <property type="entry name" value="Glycosidases"/>
    <property type="match status" value="1"/>
</dbReference>
<evidence type="ECO:0000313" key="1">
    <source>
        <dbReference type="EMBL" id="KAL1297572.1"/>
    </source>
</evidence>
<evidence type="ECO:0000313" key="2">
    <source>
        <dbReference type="Proteomes" id="UP001562354"/>
    </source>
</evidence>
<dbReference type="InterPro" id="IPR017853">
    <property type="entry name" value="GH"/>
</dbReference>
<dbReference type="RefSeq" id="XP_069197254.1">
    <property type="nucleotide sequence ID" value="XM_069348303.1"/>
</dbReference>
<gene>
    <name evidence="1" type="ORF">AAFC00_006138</name>
</gene>